<protein>
    <submittedName>
        <fullName evidence="1">Uncharacterized protein</fullName>
    </submittedName>
</protein>
<gene>
    <name evidence="1" type="ORF">QF035_011221</name>
</gene>
<evidence type="ECO:0000313" key="2">
    <source>
        <dbReference type="Proteomes" id="UP001230328"/>
    </source>
</evidence>
<dbReference type="Proteomes" id="UP001230328">
    <property type="component" value="Unassembled WGS sequence"/>
</dbReference>
<organism evidence="1 2">
    <name type="scientific">Streptomyces umbrinus</name>
    <dbReference type="NCBI Taxonomy" id="67370"/>
    <lineage>
        <taxon>Bacteria</taxon>
        <taxon>Bacillati</taxon>
        <taxon>Actinomycetota</taxon>
        <taxon>Actinomycetes</taxon>
        <taxon>Kitasatosporales</taxon>
        <taxon>Streptomycetaceae</taxon>
        <taxon>Streptomyces</taxon>
        <taxon>Streptomyces phaeochromogenes group</taxon>
    </lineage>
</organism>
<keyword evidence="2" id="KW-1185">Reference proteome</keyword>
<sequence>MTTPRALQHYHLPLGIFLPPRKVTPLPQFSITCRFPASMGALPAHLERMRSHPDIAGEVLRLEYTAMSLNPNAKPYGRKTLLELFDPTQPRDRACLEAFERELDMPWALYHVRRLFLLSEDGRRRPVKRSTERIDLGRPHQLARRLISISGRHHVDAAHDPVYGRAQAWARPRAQGWPMAEELFATAPARVINKQDKNFEQKWHALTAGSAAQLPLV</sequence>
<name>A0ABU0TD12_9ACTN</name>
<proteinExistence type="predicted"/>
<comment type="caution">
    <text evidence="1">The sequence shown here is derived from an EMBL/GenBank/DDBJ whole genome shotgun (WGS) entry which is preliminary data.</text>
</comment>
<dbReference type="EMBL" id="JAUSZI010000003">
    <property type="protein sequence ID" value="MDQ1033552.1"/>
    <property type="molecule type" value="Genomic_DNA"/>
</dbReference>
<evidence type="ECO:0000313" key="1">
    <source>
        <dbReference type="EMBL" id="MDQ1033552.1"/>
    </source>
</evidence>
<reference evidence="1 2" key="1">
    <citation type="submission" date="2023-07" db="EMBL/GenBank/DDBJ databases">
        <title>Comparative genomics of wheat-associated soil bacteria to identify genetic determinants of phenazine resistance.</title>
        <authorList>
            <person name="Mouncey N."/>
        </authorList>
    </citation>
    <scope>NUCLEOTIDE SEQUENCE [LARGE SCALE GENOMIC DNA]</scope>
    <source>
        <strain evidence="1 2">V2I4</strain>
    </source>
</reference>
<accession>A0ABU0TD12</accession>